<dbReference type="RefSeq" id="WP_142979134.1">
    <property type="nucleotide sequence ID" value="NZ_RKLU01000002.1"/>
</dbReference>
<evidence type="ECO:0000313" key="6">
    <source>
        <dbReference type="Proteomes" id="UP000705823"/>
    </source>
</evidence>
<dbReference type="OrthoDB" id="201701at2157"/>
<feature type="coiled-coil region" evidence="1">
    <location>
        <begin position="106"/>
        <end position="133"/>
    </location>
</feature>
<name>A0A8J8PE03_9EURY</name>
<dbReference type="Proteomes" id="UP000705823">
    <property type="component" value="Unassembled WGS sequence"/>
</dbReference>
<feature type="domain" description="DUF7094" evidence="3">
    <location>
        <begin position="220"/>
        <end position="323"/>
    </location>
</feature>
<feature type="domain" description="DUF7096" evidence="4">
    <location>
        <begin position="3"/>
        <end position="215"/>
    </location>
</feature>
<dbReference type="EMBL" id="RKLU01000002">
    <property type="protein sequence ID" value="TQQ82869.1"/>
    <property type="molecule type" value="Genomic_DNA"/>
</dbReference>
<dbReference type="InterPro" id="IPR055522">
    <property type="entry name" value="DUF7096"/>
</dbReference>
<keyword evidence="6" id="KW-1185">Reference proteome</keyword>
<evidence type="ECO:0000259" key="4">
    <source>
        <dbReference type="Pfam" id="PF23379"/>
    </source>
</evidence>
<proteinExistence type="predicted"/>
<sequence length="422" mass="44931">MRLLPLALVGLLVTATVGVGAVVPAPVAEPEPSGPAQPTPLQVSTTDQSTTELAGTPTNVLAIPGPLVERSDLRRHHVDLGPAAGFDTAAATDSIATSVIDRELAAGSEAEQRQRLEHEVAALESTVTRLRQREAAAISAFADGDREPKALLEELALIGGTVTRLQERHDVLEARANTLEVDSSLADRLTAIDYELRMLDGPVRSYAEAVLSGDRSDGRVSIQATDESIELTAIDGDEYLREVYRMENRRGGGEITAGDVETFAEEQYPVWWEQRSGGTWSIAGPGPISVLSINGIGLGSLQLFIDGGTGQPFVEHQRLSLDEFVASQQTTKVQDGLEVRVQRSYIGGPLGVTVLDAETGESVDATIRLGQNGQESQEIGMTTGSAPVWTLTPRGEFTLTVISEDDSAAFVEITPQEATEAV</sequence>
<keyword evidence="1" id="KW-0175">Coiled coil</keyword>
<evidence type="ECO:0000256" key="1">
    <source>
        <dbReference type="SAM" id="Coils"/>
    </source>
</evidence>
<reference evidence="5" key="1">
    <citation type="submission" date="2019-02" db="EMBL/GenBank/DDBJ databases">
        <title>Halonotius sp. a new haloarchaeum isolated from saline soil.</title>
        <authorList>
            <person name="Duran-Viseras A."/>
            <person name="Sanchez-Porro C."/>
            <person name="Ventosa A."/>
        </authorList>
    </citation>
    <scope>NUCLEOTIDE SEQUENCE</scope>
    <source>
        <strain evidence="5">F15B</strain>
    </source>
</reference>
<evidence type="ECO:0000259" key="3">
    <source>
        <dbReference type="Pfam" id="PF23375"/>
    </source>
</evidence>
<dbReference type="Pfam" id="PF23375">
    <property type="entry name" value="DUF7094"/>
    <property type="match status" value="1"/>
</dbReference>
<organism evidence="5 6">
    <name type="scientific">Halonotius terrestris</name>
    <dbReference type="NCBI Taxonomy" id="2487750"/>
    <lineage>
        <taxon>Archaea</taxon>
        <taxon>Methanobacteriati</taxon>
        <taxon>Methanobacteriota</taxon>
        <taxon>Stenosarchaea group</taxon>
        <taxon>Halobacteria</taxon>
        <taxon>Halobacteriales</taxon>
        <taxon>Haloferacaceae</taxon>
        <taxon>Halonotius</taxon>
    </lineage>
</organism>
<dbReference type="InterPro" id="IPR056397">
    <property type="entry name" value="Fn3_arc"/>
</dbReference>
<dbReference type="AlphaFoldDB" id="A0A8J8PE03"/>
<protein>
    <submittedName>
        <fullName evidence="5">Uncharacterized protein</fullName>
    </submittedName>
</protein>
<evidence type="ECO:0000313" key="5">
    <source>
        <dbReference type="EMBL" id="TQQ82869.1"/>
    </source>
</evidence>
<gene>
    <name evidence="5" type="ORF">EGH24_05365</name>
</gene>
<evidence type="ECO:0000259" key="2">
    <source>
        <dbReference type="Pfam" id="PF23374"/>
    </source>
</evidence>
<comment type="caution">
    <text evidence="5">The sequence shown here is derived from an EMBL/GenBank/DDBJ whole genome shotgun (WGS) entry which is preliminary data.</text>
</comment>
<dbReference type="Pfam" id="PF23374">
    <property type="entry name" value="Fn3_arc"/>
    <property type="match status" value="1"/>
</dbReference>
<dbReference type="Pfam" id="PF23379">
    <property type="entry name" value="DUF7096"/>
    <property type="match status" value="1"/>
</dbReference>
<feature type="domain" description="Fibronectin-III type-like" evidence="2">
    <location>
        <begin position="329"/>
        <end position="408"/>
    </location>
</feature>
<dbReference type="InterPro" id="IPR055520">
    <property type="entry name" value="DUF7094"/>
</dbReference>
<accession>A0A8J8PE03</accession>